<dbReference type="RefSeq" id="WP_082887074.1">
    <property type="nucleotide sequence ID" value="NZ_FKBS01000008.1"/>
</dbReference>
<evidence type="ECO:0000256" key="7">
    <source>
        <dbReference type="ARBA" id="ARBA00022729"/>
    </source>
</evidence>
<dbReference type="InterPro" id="IPR012910">
    <property type="entry name" value="Plug_dom"/>
</dbReference>
<dbReference type="InterPro" id="IPR037066">
    <property type="entry name" value="Plug_dom_sf"/>
</dbReference>
<evidence type="ECO:0000256" key="5">
    <source>
        <dbReference type="ARBA" id="ARBA00022496"/>
    </source>
</evidence>
<comment type="subcellular location">
    <subcellularLocation>
        <location evidence="1 14">Cell outer membrane</location>
        <topology evidence="1 14">Multi-pass membrane protein</topology>
    </subcellularLocation>
</comment>
<dbReference type="GO" id="GO:0009279">
    <property type="term" value="C:cell outer membrane"/>
    <property type="evidence" value="ECO:0007669"/>
    <property type="project" value="UniProtKB-SubCell"/>
</dbReference>
<evidence type="ECO:0000256" key="12">
    <source>
        <dbReference type="ARBA" id="ARBA00023170"/>
    </source>
</evidence>
<keyword evidence="13 14" id="KW-0998">Cell outer membrane</keyword>
<gene>
    <name evidence="20" type="primary">fcuA_1</name>
    <name evidence="20" type="ORF">SAMEA1982600_00826</name>
</gene>
<dbReference type="Pfam" id="PF00593">
    <property type="entry name" value="TonB_dep_Rec_b-barrel"/>
    <property type="match status" value="1"/>
</dbReference>
<evidence type="ECO:0000256" key="11">
    <source>
        <dbReference type="ARBA" id="ARBA00023136"/>
    </source>
</evidence>
<dbReference type="GO" id="GO:0038023">
    <property type="term" value="F:signaling receptor activity"/>
    <property type="evidence" value="ECO:0007669"/>
    <property type="project" value="InterPro"/>
</dbReference>
<feature type="domain" description="TonB-dependent receptor-like beta-barrel" evidence="18">
    <location>
        <begin position="313"/>
        <end position="713"/>
    </location>
</feature>
<evidence type="ECO:0000256" key="10">
    <source>
        <dbReference type="ARBA" id="ARBA00023077"/>
    </source>
</evidence>
<dbReference type="EMBL" id="FKBS01000008">
    <property type="protein sequence ID" value="SAH99181.1"/>
    <property type="molecule type" value="Genomic_DNA"/>
</dbReference>
<evidence type="ECO:0000256" key="15">
    <source>
        <dbReference type="PROSITE-ProRule" id="PRU10144"/>
    </source>
</evidence>
<evidence type="ECO:0000256" key="6">
    <source>
        <dbReference type="ARBA" id="ARBA00022692"/>
    </source>
</evidence>
<keyword evidence="6 14" id="KW-0812">Transmembrane</keyword>
<dbReference type="PANTHER" id="PTHR32552:SF82">
    <property type="entry name" value="FCUA PROTEIN"/>
    <property type="match status" value="1"/>
</dbReference>
<accession>A0A157LQV1</accession>
<dbReference type="InterPro" id="IPR039426">
    <property type="entry name" value="TonB-dep_rcpt-like"/>
</dbReference>
<evidence type="ECO:0000256" key="1">
    <source>
        <dbReference type="ARBA" id="ARBA00004571"/>
    </source>
</evidence>
<dbReference type="CDD" id="cd01347">
    <property type="entry name" value="ligand_gated_channel"/>
    <property type="match status" value="1"/>
</dbReference>
<evidence type="ECO:0000256" key="14">
    <source>
        <dbReference type="PROSITE-ProRule" id="PRU01360"/>
    </source>
</evidence>
<keyword evidence="9" id="KW-0406">Ion transport</keyword>
<keyword evidence="12 20" id="KW-0675">Receptor</keyword>
<evidence type="ECO:0000313" key="21">
    <source>
        <dbReference type="Proteomes" id="UP000077037"/>
    </source>
</evidence>
<dbReference type="InterPro" id="IPR010917">
    <property type="entry name" value="TonB_rcpt_CS"/>
</dbReference>
<keyword evidence="11 14" id="KW-0472">Membrane</keyword>
<keyword evidence="4 14" id="KW-1134">Transmembrane beta strand</keyword>
<dbReference type="AlphaFoldDB" id="A0A157LQV1"/>
<dbReference type="PANTHER" id="PTHR32552">
    <property type="entry name" value="FERRICHROME IRON RECEPTOR-RELATED"/>
    <property type="match status" value="1"/>
</dbReference>
<sequence>MTHSRKLRIGQGNARVTEGKSPALQPNRLRLLVLGASLAAAYPAYSAQSDDTTANGQVQTLPRVQVIGTGIGANLNNVEQQEGKASDGYRTSTVTSVGGLGGLDVMDAPYSITTISQELMQNVQAQSPDDVYKISPTALTQVPQGAGWAPMVKIRGFSSYDRAEDGLRRAYGFATSIEDKERVEILSGLSGFLFGAASPGGMVNYVTKRPTMERLNSVTVGNYGGSQYYVHGDFGGRIDEDGRFGYRVNLVRQDGETAVDDQKIDRTLASVALDFRVTDRLKLELMGSYSDYRTEAPTAYWTFREGVPRIKAPDASKNWGQPWIKDRIESKKITARATYEANEHLTLRFAHSRDNQDRPTQDHTMNSVRSATEYYQIRIHSGPTKSEAEATQALADVSFDTGPIGHKITFGYYGYTDKAWQTTYSPNTGYLGPNLFADGPTHVPEPDWPARPANSRYYASRTKNDNFMIGDTIRFNDQWSALVGVNHSTIEVTGNTPTGDSIDPKYDKSRNSPNFSLIYKPTSWLTTYATYIEGLEQGGVAPSTAENANAIMAPMKSKQKEFGVKAQVGGMLLTGALFDIEKAYEYLDENNVYGQDGRQRHRGAELTAFGKPLDAWTVVGGVTMLTANVEGGVNDGRAPMNTPKIMAKLYNEYALAAVPGLSLTGGVYFVGKQYALATNTSRLPSYTTFDVGLRYATKVTGHPLTLRLNVNNVAGRDYWQSSYYLGSPRSVAFSAQMQF</sequence>
<comment type="similarity">
    <text evidence="2 14 16">Belongs to the TonB-dependent receptor family.</text>
</comment>
<feature type="region of interest" description="Disordered" evidence="17">
    <location>
        <begin position="1"/>
        <end position="22"/>
    </location>
</feature>
<keyword evidence="8" id="KW-0408">Iron</keyword>
<dbReference type="Gene3D" id="2.40.170.20">
    <property type="entry name" value="TonB-dependent receptor, beta-barrel domain"/>
    <property type="match status" value="1"/>
</dbReference>
<keyword evidence="7" id="KW-0732">Signal</keyword>
<name>A0A157LQV1_9BORD</name>
<evidence type="ECO:0000256" key="4">
    <source>
        <dbReference type="ARBA" id="ARBA00022452"/>
    </source>
</evidence>
<evidence type="ECO:0000256" key="8">
    <source>
        <dbReference type="ARBA" id="ARBA00023004"/>
    </source>
</evidence>
<feature type="domain" description="TonB-dependent receptor plug" evidence="19">
    <location>
        <begin position="105"/>
        <end position="201"/>
    </location>
</feature>
<dbReference type="Gene3D" id="2.170.130.10">
    <property type="entry name" value="TonB-dependent receptor, plug domain"/>
    <property type="match status" value="1"/>
</dbReference>
<dbReference type="SUPFAM" id="SSF56935">
    <property type="entry name" value="Porins"/>
    <property type="match status" value="1"/>
</dbReference>
<keyword evidence="10 16" id="KW-0798">TonB box</keyword>
<dbReference type="InterPro" id="IPR036942">
    <property type="entry name" value="Beta-barrel_TonB_sf"/>
</dbReference>
<proteinExistence type="inferred from homology"/>
<dbReference type="InterPro" id="IPR010105">
    <property type="entry name" value="TonB_sidphr_rcpt"/>
</dbReference>
<organism evidence="20 21">
    <name type="scientific">Bordetella ansorpii</name>
    <dbReference type="NCBI Taxonomy" id="288768"/>
    <lineage>
        <taxon>Bacteria</taxon>
        <taxon>Pseudomonadati</taxon>
        <taxon>Pseudomonadota</taxon>
        <taxon>Betaproteobacteria</taxon>
        <taxon>Burkholderiales</taxon>
        <taxon>Alcaligenaceae</taxon>
        <taxon>Bordetella</taxon>
    </lineage>
</organism>
<evidence type="ECO:0000313" key="20">
    <source>
        <dbReference type="EMBL" id="SAH99181.1"/>
    </source>
</evidence>
<dbReference type="GO" id="GO:0015344">
    <property type="term" value="F:siderophore uptake transmembrane transporter activity"/>
    <property type="evidence" value="ECO:0007669"/>
    <property type="project" value="TreeGrafter"/>
</dbReference>
<dbReference type="PROSITE" id="PS01156">
    <property type="entry name" value="TONB_DEPENDENT_REC_2"/>
    <property type="match status" value="1"/>
</dbReference>
<evidence type="ECO:0000256" key="16">
    <source>
        <dbReference type="RuleBase" id="RU003357"/>
    </source>
</evidence>
<evidence type="ECO:0000259" key="18">
    <source>
        <dbReference type="Pfam" id="PF00593"/>
    </source>
</evidence>
<evidence type="ECO:0000256" key="9">
    <source>
        <dbReference type="ARBA" id="ARBA00023065"/>
    </source>
</evidence>
<dbReference type="OrthoDB" id="5346107at2"/>
<dbReference type="NCBIfam" id="TIGR01783">
    <property type="entry name" value="TonB-siderophor"/>
    <property type="match status" value="1"/>
</dbReference>
<evidence type="ECO:0000256" key="2">
    <source>
        <dbReference type="ARBA" id="ARBA00009810"/>
    </source>
</evidence>
<keyword evidence="3 14" id="KW-0813">Transport</keyword>
<evidence type="ECO:0000259" key="19">
    <source>
        <dbReference type="Pfam" id="PF07715"/>
    </source>
</evidence>
<keyword evidence="5" id="KW-0410">Iron transport</keyword>
<reference evidence="20 21" key="1">
    <citation type="submission" date="2016-03" db="EMBL/GenBank/DDBJ databases">
        <authorList>
            <consortium name="Pathogen Informatics"/>
        </authorList>
    </citation>
    <scope>NUCLEOTIDE SEQUENCE [LARGE SCALE GENOMIC DNA]</scope>
    <source>
        <strain evidence="20 21">NCTC13364</strain>
    </source>
</reference>
<dbReference type="Proteomes" id="UP000077037">
    <property type="component" value="Unassembled WGS sequence"/>
</dbReference>
<dbReference type="InterPro" id="IPR000531">
    <property type="entry name" value="Beta-barrel_TonB"/>
</dbReference>
<dbReference type="Pfam" id="PF07715">
    <property type="entry name" value="Plug"/>
    <property type="match status" value="1"/>
</dbReference>
<feature type="short sequence motif" description="TonB C-terminal box" evidence="15">
    <location>
        <begin position="722"/>
        <end position="739"/>
    </location>
</feature>
<evidence type="ECO:0000256" key="17">
    <source>
        <dbReference type="SAM" id="MobiDB-lite"/>
    </source>
</evidence>
<protein>
    <submittedName>
        <fullName evidence="20">TonB-dependent outer membrane receptor</fullName>
    </submittedName>
</protein>
<evidence type="ECO:0000256" key="3">
    <source>
        <dbReference type="ARBA" id="ARBA00022448"/>
    </source>
</evidence>
<evidence type="ECO:0000256" key="13">
    <source>
        <dbReference type="ARBA" id="ARBA00023237"/>
    </source>
</evidence>
<dbReference type="GO" id="GO:0015891">
    <property type="term" value="P:siderophore transport"/>
    <property type="evidence" value="ECO:0007669"/>
    <property type="project" value="InterPro"/>
</dbReference>
<dbReference type="PROSITE" id="PS52016">
    <property type="entry name" value="TONB_DEPENDENT_REC_3"/>
    <property type="match status" value="1"/>
</dbReference>